<sequence>MNTITNSITSSVQQKIPTIKRTKPMKQKKKPIKVVYISNPMKVKTSVSEFRNLVQELTGKDAEMQPDPSRYCLEGDNGYKILVSDDDSVKKNNGHGENDHSKLVIGSQVEVQKSGEVSSSMDYFTI</sequence>
<comment type="caution">
    <text evidence="3">The sequence shown here is derived from an EMBL/GenBank/DDBJ whole genome shotgun (WGS) entry which is preliminary data.</text>
</comment>
<evidence type="ECO:0000313" key="4">
    <source>
        <dbReference type="Proteomes" id="UP000447434"/>
    </source>
</evidence>
<dbReference type="Proteomes" id="UP000447434">
    <property type="component" value="Chromosome 6"/>
</dbReference>
<dbReference type="AlphaFoldDB" id="A0A6A4QF82"/>
<dbReference type="InterPro" id="IPR039335">
    <property type="entry name" value="SIB1/2"/>
</dbReference>
<gene>
    <name evidence="3" type="ORF">Lalb_Chr06g0173671</name>
</gene>
<dbReference type="PANTHER" id="PTHR33624">
    <property type="entry name" value="SIGMA FACTOR BINDING PROTEIN 1, CHLOROPLASTIC"/>
    <property type="match status" value="1"/>
</dbReference>
<keyword evidence="4" id="KW-1185">Reference proteome</keyword>
<proteinExistence type="predicted"/>
<evidence type="ECO:0000256" key="1">
    <source>
        <dbReference type="SAM" id="MobiDB-lite"/>
    </source>
</evidence>
<evidence type="ECO:0000313" key="3">
    <source>
        <dbReference type="EMBL" id="KAE9612491.1"/>
    </source>
</evidence>
<dbReference type="Pfam" id="PF05678">
    <property type="entry name" value="VQ"/>
    <property type="match status" value="1"/>
</dbReference>
<name>A0A6A4QF82_LUPAL</name>
<feature type="region of interest" description="Disordered" evidence="1">
    <location>
        <begin position="86"/>
        <end position="107"/>
    </location>
</feature>
<dbReference type="OrthoDB" id="665788at2759"/>
<accession>A0A6A4QF82</accession>
<feature type="domain" description="VQ" evidence="2">
    <location>
        <begin position="37"/>
        <end position="62"/>
    </location>
</feature>
<feature type="compositionally biased region" description="Basic and acidic residues" evidence="1">
    <location>
        <begin position="87"/>
        <end position="102"/>
    </location>
</feature>
<protein>
    <recommendedName>
        <fullName evidence="2">VQ domain-containing protein</fullName>
    </recommendedName>
</protein>
<dbReference type="InterPro" id="IPR008889">
    <property type="entry name" value="VQ"/>
</dbReference>
<dbReference type="PANTHER" id="PTHR33624:SF2">
    <property type="entry name" value="SIGMA FACTOR BINDING PROTEIN 1, CHLOROPLASTIC"/>
    <property type="match status" value="1"/>
</dbReference>
<dbReference type="EMBL" id="WOCE01000006">
    <property type="protein sequence ID" value="KAE9612491.1"/>
    <property type="molecule type" value="Genomic_DNA"/>
</dbReference>
<organism evidence="3 4">
    <name type="scientific">Lupinus albus</name>
    <name type="common">White lupine</name>
    <name type="synonym">Lupinus termis</name>
    <dbReference type="NCBI Taxonomy" id="3870"/>
    <lineage>
        <taxon>Eukaryota</taxon>
        <taxon>Viridiplantae</taxon>
        <taxon>Streptophyta</taxon>
        <taxon>Embryophyta</taxon>
        <taxon>Tracheophyta</taxon>
        <taxon>Spermatophyta</taxon>
        <taxon>Magnoliopsida</taxon>
        <taxon>eudicotyledons</taxon>
        <taxon>Gunneridae</taxon>
        <taxon>Pentapetalae</taxon>
        <taxon>rosids</taxon>
        <taxon>fabids</taxon>
        <taxon>Fabales</taxon>
        <taxon>Fabaceae</taxon>
        <taxon>Papilionoideae</taxon>
        <taxon>50 kb inversion clade</taxon>
        <taxon>genistoids sensu lato</taxon>
        <taxon>core genistoids</taxon>
        <taxon>Genisteae</taxon>
        <taxon>Lupinus</taxon>
    </lineage>
</organism>
<reference evidence="4" key="1">
    <citation type="journal article" date="2020" name="Nat. Commun.">
        <title>Genome sequence of the cluster root forming white lupin.</title>
        <authorList>
            <person name="Hufnagel B."/>
            <person name="Marques A."/>
            <person name="Soriano A."/>
            <person name="Marques L."/>
            <person name="Divol F."/>
            <person name="Doumas P."/>
            <person name="Sallet E."/>
            <person name="Mancinotti D."/>
            <person name="Carrere S."/>
            <person name="Marande W."/>
            <person name="Arribat S."/>
            <person name="Keller J."/>
            <person name="Huneau C."/>
            <person name="Blein T."/>
            <person name="Aime D."/>
            <person name="Laguerre M."/>
            <person name="Taylor J."/>
            <person name="Schubert V."/>
            <person name="Nelson M."/>
            <person name="Geu-Flores F."/>
            <person name="Crespi M."/>
            <person name="Gallardo-Guerrero K."/>
            <person name="Delaux P.-M."/>
            <person name="Salse J."/>
            <person name="Berges H."/>
            <person name="Guyot R."/>
            <person name="Gouzy J."/>
            <person name="Peret B."/>
        </authorList>
    </citation>
    <scope>NUCLEOTIDE SEQUENCE [LARGE SCALE GENOMIC DNA]</scope>
    <source>
        <strain evidence="4">cv. Amiga</strain>
    </source>
</reference>
<evidence type="ECO:0000259" key="2">
    <source>
        <dbReference type="Pfam" id="PF05678"/>
    </source>
</evidence>